<name>A0A645HL27_9ZZZZ</name>
<evidence type="ECO:0000313" key="1">
    <source>
        <dbReference type="EMBL" id="MPN39687.1"/>
    </source>
</evidence>
<gene>
    <name evidence="1" type="ORF">SDC9_187216</name>
</gene>
<proteinExistence type="predicted"/>
<dbReference type="EMBL" id="VSSQ01095646">
    <property type="protein sequence ID" value="MPN39687.1"/>
    <property type="molecule type" value="Genomic_DNA"/>
</dbReference>
<organism evidence="1">
    <name type="scientific">bioreactor metagenome</name>
    <dbReference type="NCBI Taxonomy" id="1076179"/>
    <lineage>
        <taxon>unclassified sequences</taxon>
        <taxon>metagenomes</taxon>
        <taxon>ecological metagenomes</taxon>
    </lineage>
</organism>
<comment type="caution">
    <text evidence="1">The sequence shown here is derived from an EMBL/GenBank/DDBJ whole genome shotgun (WGS) entry which is preliminary data.</text>
</comment>
<sequence length="102" mass="11511">MSPDELADAFRLLETDKLTSPLLEACTSAFSAMRFVAWIVPDDDARRFAFFAFPEITTSPEELTPDFRFTAQIFPEKVPELETSMDISLASRSPFTVPELET</sequence>
<dbReference type="AlphaFoldDB" id="A0A645HL27"/>
<accession>A0A645HL27</accession>
<reference evidence="1" key="1">
    <citation type="submission" date="2019-08" db="EMBL/GenBank/DDBJ databases">
        <authorList>
            <person name="Kucharzyk K."/>
            <person name="Murdoch R.W."/>
            <person name="Higgins S."/>
            <person name="Loffler F."/>
        </authorList>
    </citation>
    <scope>NUCLEOTIDE SEQUENCE</scope>
</reference>
<protein>
    <submittedName>
        <fullName evidence="1">Uncharacterized protein</fullName>
    </submittedName>
</protein>